<gene>
    <name evidence="8" type="ORF">K1X11_015725</name>
</gene>
<dbReference type="PIRSF" id="PIRSF006483">
    <property type="entry name" value="Membrane_protein_YitT"/>
    <property type="match status" value="1"/>
</dbReference>
<keyword evidence="9" id="KW-1185">Reference proteome</keyword>
<dbReference type="PANTHER" id="PTHR33545:SF9">
    <property type="entry name" value="UPF0750 MEMBRANE PROTEIN YITE"/>
    <property type="match status" value="1"/>
</dbReference>
<keyword evidence="2" id="KW-1003">Cell membrane</keyword>
<evidence type="ECO:0000256" key="2">
    <source>
        <dbReference type="ARBA" id="ARBA00022475"/>
    </source>
</evidence>
<dbReference type="InterPro" id="IPR003740">
    <property type="entry name" value="YitT"/>
</dbReference>
<evidence type="ECO:0000256" key="3">
    <source>
        <dbReference type="ARBA" id="ARBA00022692"/>
    </source>
</evidence>
<name>A0ABZ1C3K8_9BACT</name>
<proteinExistence type="predicted"/>
<comment type="subcellular location">
    <subcellularLocation>
        <location evidence="1">Cell membrane</location>
        <topology evidence="1">Multi-pass membrane protein</topology>
    </subcellularLocation>
</comment>
<feature type="domain" description="DUF2179" evidence="7">
    <location>
        <begin position="231"/>
        <end position="284"/>
    </location>
</feature>
<organism evidence="8 9">
    <name type="scientific">Actomonas aquatica</name>
    <dbReference type="NCBI Taxonomy" id="2866162"/>
    <lineage>
        <taxon>Bacteria</taxon>
        <taxon>Pseudomonadati</taxon>
        <taxon>Verrucomicrobiota</taxon>
        <taxon>Opitutia</taxon>
        <taxon>Opitutales</taxon>
        <taxon>Opitutaceae</taxon>
        <taxon>Actomonas</taxon>
    </lineage>
</organism>
<dbReference type="CDD" id="cd16380">
    <property type="entry name" value="YitT_C"/>
    <property type="match status" value="1"/>
</dbReference>
<dbReference type="InterPro" id="IPR051461">
    <property type="entry name" value="UPF0750_membrane"/>
</dbReference>
<evidence type="ECO:0000313" key="9">
    <source>
        <dbReference type="Proteomes" id="UP000738431"/>
    </source>
</evidence>
<keyword evidence="3 6" id="KW-0812">Transmembrane</keyword>
<feature type="transmembrane region" description="Helical" evidence="6">
    <location>
        <begin position="117"/>
        <end position="137"/>
    </location>
</feature>
<protein>
    <submittedName>
        <fullName evidence="8">YitT family protein</fullName>
    </submittedName>
</protein>
<keyword evidence="4 6" id="KW-1133">Transmembrane helix</keyword>
<dbReference type="RefSeq" id="WP_221031193.1">
    <property type="nucleotide sequence ID" value="NZ_CP139781.1"/>
</dbReference>
<evidence type="ECO:0000259" key="7">
    <source>
        <dbReference type="Pfam" id="PF10035"/>
    </source>
</evidence>
<evidence type="ECO:0000313" key="8">
    <source>
        <dbReference type="EMBL" id="WRQ86264.1"/>
    </source>
</evidence>
<dbReference type="Proteomes" id="UP000738431">
    <property type="component" value="Chromosome"/>
</dbReference>
<keyword evidence="5 6" id="KW-0472">Membrane</keyword>
<dbReference type="EMBL" id="CP139781">
    <property type="protein sequence ID" value="WRQ86264.1"/>
    <property type="molecule type" value="Genomic_DNA"/>
</dbReference>
<evidence type="ECO:0000256" key="5">
    <source>
        <dbReference type="ARBA" id="ARBA00023136"/>
    </source>
</evidence>
<reference evidence="8 9" key="2">
    <citation type="submission" date="2023-12" db="EMBL/GenBank/DDBJ databases">
        <title>Description of an unclassified Opitutus bacterium of Verrucomicrobiota.</title>
        <authorList>
            <person name="Zhang D.-F."/>
        </authorList>
    </citation>
    <scope>NUCLEOTIDE SEQUENCE [LARGE SCALE GENOMIC DNA]</scope>
    <source>
        <strain evidence="8 9">WL0086</strain>
    </source>
</reference>
<dbReference type="InterPro" id="IPR019264">
    <property type="entry name" value="DUF2179"/>
</dbReference>
<accession>A0ABZ1C3K8</accession>
<dbReference type="Pfam" id="PF02588">
    <property type="entry name" value="YitT_membrane"/>
    <property type="match status" value="1"/>
</dbReference>
<dbReference type="Gene3D" id="3.30.70.120">
    <property type="match status" value="1"/>
</dbReference>
<feature type="transmembrane region" description="Helical" evidence="6">
    <location>
        <begin position="21"/>
        <end position="46"/>
    </location>
</feature>
<reference evidence="8 9" key="1">
    <citation type="submission" date="2021-08" db="EMBL/GenBank/DDBJ databases">
        <authorList>
            <person name="Zhang D."/>
            <person name="Zhang A."/>
            <person name="Wang L."/>
        </authorList>
    </citation>
    <scope>NUCLEOTIDE SEQUENCE [LARGE SCALE GENOMIC DNA]</scope>
    <source>
        <strain evidence="8 9">WL0086</strain>
    </source>
</reference>
<evidence type="ECO:0000256" key="1">
    <source>
        <dbReference type="ARBA" id="ARBA00004651"/>
    </source>
</evidence>
<evidence type="ECO:0000256" key="6">
    <source>
        <dbReference type="SAM" id="Phobius"/>
    </source>
</evidence>
<sequence length="291" mass="30691">MAQPVSTSSRRRDPRPRTWRDLCLVVLGSLIVALGFNLLLRAGGIAPGGVPGASLVLQRLSGIEPAIWQALLNGALLIFGGLMLGRGFLVRCALGSALVPTFVALTRELPPLTQTPLLAAICGGVTVGIGIGLVFLGRGSVGGFSTVAIVLHRKWGWAVDRSIMALDGVVIAAAAFVFPTEQALCAIVAAALLSRTVRRVLSGGDHAKLALIVTSQPAAVADAVLHEIDLGLTRLSGEGGYTREARDILMVVMRPSDTPRLKRVIKQHDPRAFLTLTDASEVLGYGFKMHE</sequence>
<feature type="transmembrane region" description="Helical" evidence="6">
    <location>
        <begin position="66"/>
        <end position="83"/>
    </location>
</feature>
<evidence type="ECO:0000256" key="4">
    <source>
        <dbReference type="ARBA" id="ARBA00022989"/>
    </source>
</evidence>
<dbReference type="InterPro" id="IPR015867">
    <property type="entry name" value="N-reg_PII/ATP_PRibTrfase_C"/>
</dbReference>
<dbReference type="PANTHER" id="PTHR33545">
    <property type="entry name" value="UPF0750 MEMBRANE PROTEIN YITT-RELATED"/>
    <property type="match status" value="1"/>
</dbReference>
<dbReference type="Pfam" id="PF10035">
    <property type="entry name" value="DUF2179"/>
    <property type="match status" value="1"/>
</dbReference>